<dbReference type="PANTHER" id="PTHR12726">
    <property type="entry name" value="CERAMIDE GLUCOSYLTRANSFERASE"/>
    <property type="match status" value="1"/>
</dbReference>
<keyword evidence="5 10" id="KW-0808">Transferase</keyword>
<dbReference type="GO" id="GO:0006679">
    <property type="term" value="P:glucosylceramide biosynthetic process"/>
    <property type="evidence" value="ECO:0007669"/>
    <property type="project" value="TreeGrafter"/>
</dbReference>
<dbReference type="GO" id="GO:0008120">
    <property type="term" value="F:ceramide glucosyltransferase activity"/>
    <property type="evidence" value="ECO:0007669"/>
    <property type="project" value="TreeGrafter"/>
</dbReference>
<evidence type="ECO:0000256" key="3">
    <source>
        <dbReference type="ARBA" id="ARBA00004991"/>
    </source>
</evidence>
<keyword evidence="4" id="KW-0328">Glycosyltransferase</keyword>
<evidence type="ECO:0000256" key="8">
    <source>
        <dbReference type="ARBA" id="ARBA00023136"/>
    </source>
</evidence>
<dbReference type="NCBIfam" id="TIGR03472">
    <property type="entry name" value="HpnI"/>
    <property type="match status" value="1"/>
</dbReference>
<evidence type="ECO:0000313" key="11">
    <source>
        <dbReference type="Proteomes" id="UP000233293"/>
    </source>
</evidence>
<dbReference type="InterPro" id="IPR017835">
    <property type="entry name" value="Hopen-assoc_HpnI"/>
</dbReference>
<name>A0A2N3PX76_9PROT</name>
<dbReference type="PANTHER" id="PTHR12726:SF0">
    <property type="entry name" value="CERAMIDE GLUCOSYLTRANSFERASE"/>
    <property type="match status" value="1"/>
</dbReference>
<keyword evidence="7 9" id="KW-1133">Transmembrane helix</keyword>
<dbReference type="OrthoDB" id="9814255at2"/>
<dbReference type="CDD" id="cd02520">
    <property type="entry name" value="Glucosylceramide_synthase"/>
    <property type="match status" value="1"/>
</dbReference>
<comment type="pathway">
    <text evidence="3">Sphingolipid metabolism.</text>
</comment>
<dbReference type="RefSeq" id="WP_101250247.1">
    <property type="nucleotide sequence ID" value="NZ_PIUM01000007.1"/>
</dbReference>
<comment type="pathway">
    <text evidence="2">Lipid metabolism; sphingolipid metabolism.</text>
</comment>
<dbReference type="Gene3D" id="3.90.550.10">
    <property type="entry name" value="Spore Coat Polysaccharide Biosynthesis Protein SpsA, Chain A"/>
    <property type="match status" value="1"/>
</dbReference>
<evidence type="ECO:0000256" key="7">
    <source>
        <dbReference type="ARBA" id="ARBA00022989"/>
    </source>
</evidence>
<keyword evidence="6 9" id="KW-0812">Transmembrane</keyword>
<evidence type="ECO:0000256" key="9">
    <source>
        <dbReference type="SAM" id="Phobius"/>
    </source>
</evidence>
<keyword evidence="11" id="KW-1185">Reference proteome</keyword>
<dbReference type="InterPro" id="IPR025993">
    <property type="entry name" value="Ceramide_glucosylTrfase"/>
</dbReference>
<comment type="subcellular location">
    <subcellularLocation>
        <location evidence="1">Membrane</location>
        <topology evidence="1">Multi-pass membrane protein</topology>
    </subcellularLocation>
</comment>
<gene>
    <name evidence="10" type="ORF">CWS72_08985</name>
</gene>
<dbReference type="GO" id="GO:0016020">
    <property type="term" value="C:membrane"/>
    <property type="evidence" value="ECO:0007669"/>
    <property type="project" value="UniProtKB-SubCell"/>
</dbReference>
<proteinExistence type="predicted"/>
<evidence type="ECO:0000256" key="1">
    <source>
        <dbReference type="ARBA" id="ARBA00004141"/>
    </source>
</evidence>
<dbReference type="AlphaFoldDB" id="A0A2N3PX76"/>
<feature type="transmembrane region" description="Helical" evidence="9">
    <location>
        <begin position="346"/>
        <end position="362"/>
    </location>
</feature>
<evidence type="ECO:0000256" key="6">
    <source>
        <dbReference type="ARBA" id="ARBA00022692"/>
    </source>
</evidence>
<comment type="caution">
    <text evidence="10">The sequence shown here is derived from an EMBL/GenBank/DDBJ whole genome shotgun (WGS) entry which is preliminary data.</text>
</comment>
<dbReference type="Pfam" id="PF13506">
    <property type="entry name" value="Glyco_transf_21"/>
    <property type="match status" value="1"/>
</dbReference>
<keyword evidence="8 9" id="KW-0472">Membrane</keyword>
<protein>
    <submittedName>
        <fullName evidence="10">Glycosyl transferase</fullName>
    </submittedName>
</protein>
<evidence type="ECO:0000313" key="10">
    <source>
        <dbReference type="EMBL" id="PKU24988.1"/>
    </source>
</evidence>
<dbReference type="EMBL" id="PIUM01000007">
    <property type="protein sequence ID" value="PKU24988.1"/>
    <property type="molecule type" value="Genomic_DNA"/>
</dbReference>
<evidence type="ECO:0000256" key="5">
    <source>
        <dbReference type="ARBA" id="ARBA00022679"/>
    </source>
</evidence>
<dbReference type="SUPFAM" id="SSF53448">
    <property type="entry name" value="Nucleotide-diphospho-sugar transferases"/>
    <property type="match status" value="1"/>
</dbReference>
<organism evidence="10 11">
    <name type="scientific">Telmatospirillum siberiense</name>
    <dbReference type="NCBI Taxonomy" id="382514"/>
    <lineage>
        <taxon>Bacteria</taxon>
        <taxon>Pseudomonadati</taxon>
        <taxon>Pseudomonadota</taxon>
        <taxon>Alphaproteobacteria</taxon>
        <taxon>Rhodospirillales</taxon>
        <taxon>Rhodospirillaceae</taxon>
        <taxon>Telmatospirillum</taxon>
    </lineage>
</organism>
<reference evidence="11" key="1">
    <citation type="submission" date="2017-12" db="EMBL/GenBank/DDBJ databases">
        <title>Draft genome sequence of Telmatospirillum siberiense 26-4b1T, an acidotolerant peatland alphaproteobacterium potentially involved in sulfur cycling.</title>
        <authorList>
            <person name="Hausmann B."/>
            <person name="Pjevac P."/>
            <person name="Schreck K."/>
            <person name="Herbold C.W."/>
            <person name="Daims H."/>
            <person name="Wagner M."/>
            <person name="Pester M."/>
            <person name="Loy A."/>
        </authorList>
    </citation>
    <scope>NUCLEOTIDE SEQUENCE [LARGE SCALE GENOMIC DNA]</scope>
    <source>
        <strain evidence="11">26-4b1</strain>
    </source>
</reference>
<sequence>MSAVLTLAAWGLAGASLAGMGYQTVAVRHLRRFLGGPRPRPSARPAVSLLKPLCGNEPHLAGNLRSFRDQDYPAVQIVYGVADADDPALSAIARDGDASSDDRETIVVDPTGHGCNLKVGNLLNMLPRAHGEVLVIADSDVRVEPRYLDDVVAPLADPSVGLVTCLYVGRPNDGLWSRIGAMGINHGFLPSALVARAVGRHDGCFGATMALRRETLDSVGGLAPLQDILADDWALGAAVRRGGLRITLAARPVDIIVHEPDFGSLFAHEIRWGRTIAAVDRTSYMASVITQPVALAALAVLLGAMAWPFAGVLLAACAVRLWAIRAEERALVLPRAGLPAVALRELLSFVVFIVACCGRTVIWRGRRFTIRRDGTLESKEGIPT</sequence>
<evidence type="ECO:0000256" key="4">
    <source>
        <dbReference type="ARBA" id="ARBA00022676"/>
    </source>
</evidence>
<accession>A0A2N3PX76</accession>
<evidence type="ECO:0000256" key="2">
    <source>
        <dbReference type="ARBA" id="ARBA00004760"/>
    </source>
</evidence>
<dbReference type="Proteomes" id="UP000233293">
    <property type="component" value="Unassembled WGS sequence"/>
</dbReference>
<dbReference type="InterPro" id="IPR029044">
    <property type="entry name" value="Nucleotide-diphossugar_trans"/>
</dbReference>